<gene>
    <name evidence="1" type="ORF">E0489_12110</name>
</gene>
<comment type="caution">
    <text evidence="1">The sequence shown here is derived from an EMBL/GenBank/DDBJ whole genome shotgun (WGS) entry which is preliminary data.</text>
</comment>
<proteinExistence type="predicted"/>
<dbReference type="RefSeq" id="WP_135343994.1">
    <property type="nucleotide sequence ID" value="NZ_ML214266.1"/>
</dbReference>
<dbReference type="Proteomes" id="UP000297244">
    <property type="component" value="Unassembled WGS sequence"/>
</dbReference>
<dbReference type="EMBL" id="SKBL01000031">
    <property type="protein sequence ID" value="TFU14544.1"/>
    <property type="molecule type" value="Genomic_DNA"/>
</dbReference>
<name>A0ABY2K6M7_9DEIN</name>
<reference evidence="1 2" key="1">
    <citation type="submission" date="2019-03" db="EMBL/GenBank/DDBJ databases">
        <title>Thermus tengchongensis species for the arsenic transformation mechanism.</title>
        <authorList>
            <person name="Yuan G.C."/>
        </authorList>
    </citation>
    <scope>NUCLEOTIDE SEQUENCE [LARGE SCALE GENOMIC DNA]</scope>
    <source>
        <strain evidence="1 2">15Y</strain>
    </source>
</reference>
<sequence length="322" mass="37393">MANTLEDHITEVLESFKGEEINRVIAIYKPPDLELAIFYSKIISKLSPIIGNLLERSVAKELGVRLKAPYKRQDPEFPDVVVELGKDKRIGFEIKAWYALSTEAAARFRTSQKELSSGAYEEVYLVVIAWTMSKLFYGKPKIINLFFEKAIEIARTRDQKYHNPPWNIVLEPVDTSARTINLQQKVVIGKKLQEESLPEGVQAEEELKKLAQDKKIKDYKVYSTQEDYVDFIRNLERVLPYREDSNFGKIDRIPHERLSSFLKNTKKLKLLGLTLKDWIEVMEYISKRSSQEEKSAQKSKKKKKLEDLVEKALKKLGYPNTY</sequence>
<evidence type="ECO:0000313" key="1">
    <source>
        <dbReference type="EMBL" id="TFU14544.1"/>
    </source>
</evidence>
<accession>A0ABY2K6M7</accession>
<organism evidence="1 2">
    <name type="scientific">Thermus tengchongensis</name>
    <dbReference type="NCBI Taxonomy" id="1214928"/>
    <lineage>
        <taxon>Bacteria</taxon>
        <taxon>Thermotogati</taxon>
        <taxon>Deinococcota</taxon>
        <taxon>Deinococci</taxon>
        <taxon>Thermales</taxon>
        <taxon>Thermaceae</taxon>
        <taxon>Thermus</taxon>
    </lineage>
</organism>
<keyword evidence="2" id="KW-1185">Reference proteome</keyword>
<evidence type="ECO:0008006" key="3">
    <source>
        <dbReference type="Google" id="ProtNLM"/>
    </source>
</evidence>
<protein>
    <recommendedName>
        <fullName evidence="3">Restriction endonuclease</fullName>
    </recommendedName>
</protein>
<evidence type="ECO:0000313" key="2">
    <source>
        <dbReference type="Proteomes" id="UP000297244"/>
    </source>
</evidence>